<dbReference type="FunFam" id="2.60.40.1120:FF:000003">
    <property type="entry name" value="Outer membrane protein Omp121"/>
    <property type="match status" value="1"/>
</dbReference>
<dbReference type="NCBIfam" id="TIGR04056">
    <property type="entry name" value="OMP_RagA_SusC"/>
    <property type="match status" value="1"/>
</dbReference>
<evidence type="ECO:0000256" key="3">
    <source>
        <dbReference type="ARBA" id="ARBA00022452"/>
    </source>
</evidence>
<protein>
    <submittedName>
        <fullName evidence="10">TonB-dependent receptor</fullName>
    </submittedName>
</protein>
<keyword evidence="3 8" id="KW-1134">Transmembrane beta strand</keyword>
<dbReference type="Gene3D" id="2.60.40.1120">
    <property type="entry name" value="Carboxypeptidase-like, regulatory domain"/>
    <property type="match status" value="1"/>
</dbReference>
<accession>A0A7X8SKE8</accession>
<evidence type="ECO:0000256" key="4">
    <source>
        <dbReference type="ARBA" id="ARBA00022692"/>
    </source>
</evidence>
<proteinExistence type="inferred from homology"/>
<dbReference type="Gene3D" id="2.170.130.10">
    <property type="entry name" value="TonB-dependent receptor, plug domain"/>
    <property type="match status" value="1"/>
</dbReference>
<keyword evidence="6 8" id="KW-0472">Membrane</keyword>
<dbReference type="InterPro" id="IPR008969">
    <property type="entry name" value="CarboxyPept-like_regulatory"/>
</dbReference>
<dbReference type="AlphaFoldDB" id="A0A7X8SKE8"/>
<dbReference type="GO" id="GO:0044718">
    <property type="term" value="P:siderophore transmembrane transport"/>
    <property type="evidence" value="ECO:0007669"/>
    <property type="project" value="TreeGrafter"/>
</dbReference>
<evidence type="ECO:0000259" key="9">
    <source>
        <dbReference type="Pfam" id="PF07715"/>
    </source>
</evidence>
<dbReference type="EMBL" id="JABAIL010000003">
    <property type="protein sequence ID" value="NLR91836.1"/>
    <property type="molecule type" value="Genomic_DNA"/>
</dbReference>
<comment type="caution">
    <text evidence="10">The sequence shown here is derived from an EMBL/GenBank/DDBJ whole genome shotgun (WGS) entry which is preliminary data.</text>
</comment>
<dbReference type="RefSeq" id="WP_168882549.1">
    <property type="nucleotide sequence ID" value="NZ_JABAIL010000003.1"/>
</dbReference>
<dbReference type="InterPro" id="IPR023997">
    <property type="entry name" value="TonB-dep_OMP_SusC/RagA_CS"/>
</dbReference>
<dbReference type="InterPro" id="IPR023996">
    <property type="entry name" value="TonB-dep_OMP_SusC/RagA"/>
</dbReference>
<keyword evidence="4 8" id="KW-0812">Transmembrane</keyword>
<dbReference type="Pfam" id="PF13715">
    <property type="entry name" value="CarbopepD_reg_2"/>
    <property type="match status" value="1"/>
</dbReference>
<dbReference type="Gene3D" id="2.40.170.20">
    <property type="entry name" value="TonB-dependent receptor, beta-barrel domain"/>
    <property type="match status" value="1"/>
</dbReference>
<dbReference type="Pfam" id="PF07715">
    <property type="entry name" value="Plug"/>
    <property type="match status" value="1"/>
</dbReference>
<keyword evidence="11" id="KW-1185">Reference proteome</keyword>
<comment type="similarity">
    <text evidence="8">Belongs to the TonB-dependent receptor family.</text>
</comment>
<dbReference type="Proteomes" id="UP000585050">
    <property type="component" value="Unassembled WGS sequence"/>
</dbReference>
<evidence type="ECO:0000256" key="1">
    <source>
        <dbReference type="ARBA" id="ARBA00004571"/>
    </source>
</evidence>
<dbReference type="PANTHER" id="PTHR30069">
    <property type="entry name" value="TONB-DEPENDENT OUTER MEMBRANE RECEPTOR"/>
    <property type="match status" value="1"/>
</dbReference>
<reference evidence="10 11" key="1">
    <citation type="submission" date="2020-04" db="EMBL/GenBank/DDBJ databases">
        <title>Flammeovirga sp. SR4, a novel species isolated from seawater.</title>
        <authorList>
            <person name="Wang X."/>
        </authorList>
    </citation>
    <scope>NUCLEOTIDE SEQUENCE [LARGE SCALE GENOMIC DNA]</scope>
    <source>
        <strain evidence="10 11">SR4</strain>
    </source>
</reference>
<dbReference type="SUPFAM" id="SSF56935">
    <property type="entry name" value="Porins"/>
    <property type="match status" value="1"/>
</dbReference>
<organism evidence="10 11">
    <name type="scientific">Flammeovirga agarivorans</name>
    <dbReference type="NCBI Taxonomy" id="2726742"/>
    <lineage>
        <taxon>Bacteria</taxon>
        <taxon>Pseudomonadati</taxon>
        <taxon>Bacteroidota</taxon>
        <taxon>Cytophagia</taxon>
        <taxon>Cytophagales</taxon>
        <taxon>Flammeovirgaceae</taxon>
        <taxon>Flammeovirga</taxon>
    </lineage>
</organism>
<dbReference type="InterPro" id="IPR039426">
    <property type="entry name" value="TonB-dep_rcpt-like"/>
</dbReference>
<evidence type="ECO:0000256" key="6">
    <source>
        <dbReference type="ARBA" id="ARBA00023136"/>
    </source>
</evidence>
<dbReference type="InterPro" id="IPR012910">
    <property type="entry name" value="Plug_dom"/>
</dbReference>
<dbReference type="InterPro" id="IPR037066">
    <property type="entry name" value="Plug_dom_sf"/>
</dbReference>
<dbReference type="SUPFAM" id="SSF49464">
    <property type="entry name" value="Carboxypeptidase regulatory domain-like"/>
    <property type="match status" value="1"/>
</dbReference>
<evidence type="ECO:0000313" key="11">
    <source>
        <dbReference type="Proteomes" id="UP000585050"/>
    </source>
</evidence>
<dbReference type="GO" id="GO:0015344">
    <property type="term" value="F:siderophore uptake transmembrane transporter activity"/>
    <property type="evidence" value="ECO:0007669"/>
    <property type="project" value="TreeGrafter"/>
</dbReference>
<keyword evidence="2 8" id="KW-0813">Transport</keyword>
<gene>
    <name evidence="10" type="ORF">HGP29_11490</name>
</gene>
<dbReference type="PANTHER" id="PTHR30069:SF29">
    <property type="entry name" value="HEMOGLOBIN AND HEMOGLOBIN-HAPTOGLOBIN-BINDING PROTEIN 1-RELATED"/>
    <property type="match status" value="1"/>
</dbReference>
<comment type="subcellular location">
    <subcellularLocation>
        <location evidence="1 8">Cell outer membrane</location>
        <topology evidence="1 8">Multi-pass membrane protein</topology>
    </subcellularLocation>
</comment>
<sequence>MKRKLSVIYQLLFRRIFFLSILFTVGMTSKLYAQKTFKVSGTIVDEEQAPIPGVNVLIKGSTIGTVTDFDGNYNIMVYDKNSILVFSYIGYKPVEVEVSKKSEINLQMEVDTETLEEVVVIGYGQQEKREVTGSVAQVKSDQINTLATSDLGTAIQGQMAGVSVSSASGAPGENATITVRGVSSFQEGGSEPLYVVDGVTYTSNPNLSPQEIESVEVLKDGASAAIYGSRASAGVILITTKRGEKGKMLVTLDSYYGVQKITSDVHLANTTDAMYINHLMWKGDPSTPNPLENNPNAMHYNTDWLKELQVDMAPIQNHALRLSGGSKNLTYSIVGTLFDQQGIQISSAYQRKTLRANTTFEKNKLKVQINMGYQNSYKDNPPNNIQYQALRQDPFRPGIQQSDEYVIEGSNPERMTNLLARINETNETRGNNYNGNAKITYELAKGLKLNANIGGSYGINNDVWFSPTFDVYNNNGEYITRASKPLNELRYIDTYSLRTIQEYTATYSKKWGKHHVSLLAGNTWETAEANRRTVHAINMPNNIPNLGVAQDVRGIDQRYTASSNIGVLGRVQYSYDGKYMVSASVRSDGSSRFHPSNNWGTFKSFSAGWNISEEKFFEALKPTISSLKIRGGYGETGSDKAGQGLGNLIADLPYVAIVTPQIDYVLGIGEDDILYPGTSNPTYVDEDITWETNISQNIGLDGELFAGRLFFNFDLYRSEKKDMLLPVELPPSAGGTVTGNYNKMWQNVGNLTNEGIELGLGYNTDIKKLKLTVNGTFTRNFNKVTELAPTMESVPGGRPLGNSSEPTTFLIPGYEAGAFFLIPTEGTIKTNEELEEYQKMIPTAKLGDLKYVDVNGDGEIDQNDRVYQGSGTPLWEAGLSVNLAYKGFDLSVMLFGSYGAKIYNGTKAYAYQQKTSKELVNAWSPENPTSNVPTPRRSSSHMNVRTYSDYFLEDGSYLKIQNITFGYTLSDKTIRKLKMNNFRVYVSAQNPFVFTNYSGYDPEIGSKNVFYRGVDTGKYPVAATYRAGLSLQF</sequence>
<dbReference type="GO" id="GO:0009279">
    <property type="term" value="C:cell outer membrane"/>
    <property type="evidence" value="ECO:0007669"/>
    <property type="project" value="UniProtKB-SubCell"/>
</dbReference>
<dbReference type="NCBIfam" id="TIGR04057">
    <property type="entry name" value="SusC_RagA_signa"/>
    <property type="match status" value="1"/>
</dbReference>
<evidence type="ECO:0000313" key="10">
    <source>
        <dbReference type="EMBL" id="NLR91836.1"/>
    </source>
</evidence>
<dbReference type="InterPro" id="IPR036942">
    <property type="entry name" value="Beta-barrel_TonB_sf"/>
</dbReference>
<dbReference type="PROSITE" id="PS52016">
    <property type="entry name" value="TONB_DEPENDENT_REC_3"/>
    <property type="match status" value="1"/>
</dbReference>
<evidence type="ECO:0000256" key="7">
    <source>
        <dbReference type="ARBA" id="ARBA00023237"/>
    </source>
</evidence>
<evidence type="ECO:0000256" key="5">
    <source>
        <dbReference type="ARBA" id="ARBA00022729"/>
    </source>
</evidence>
<keyword evidence="7 8" id="KW-0998">Cell outer membrane</keyword>
<evidence type="ECO:0000256" key="2">
    <source>
        <dbReference type="ARBA" id="ARBA00022448"/>
    </source>
</evidence>
<keyword evidence="5" id="KW-0732">Signal</keyword>
<name>A0A7X8SKE8_9BACT</name>
<feature type="domain" description="TonB-dependent receptor plug" evidence="9">
    <location>
        <begin position="128"/>
        <end position="235"/>
    </location>
</feature>
<keyword evidence="10" id="KW-0675">Receptor</keyword>
<evidence type="ECO:0000256" key="8">
    <source>
        <dbReference type="PROSITE-ProRule" id="PRU01360"/>
    </source>
</evidence>